<keyword evidence="3" id="KW-1185">Reference proteome</keyword>
<evidence type="ECO:0000256" key="1">
    <source>
        <dbReference type="SAM" id="Phobius"/>
    </source>
</evidence>
<sequence length="209" mass="23778">MHRPGGVCHLHLRRVCSSKLLFFSPKSWAAPHDTSLISIDVTHQRDGQGRGDICRHCSFFIILEFGAGESIDLFFTSALFVLFVHFQKFLCCLVLRHQCPLWYGWRAGIGKVEEACLSLYNGFMLYGLSALSLPTFCTVMDCWLLFPDKREPQRHFPLPRMITNSLATSIHNLYTRDGLCNHVLSSGTGGFYGAVFPFVWRYVHQSLPT</sequence>
<evidence type="ECO:0000313" key="3">
    <source>
        <dbReference type="Proteomes" id="UP001278766"/>
    </source>
</evidence>
<reference evidence="2" key="1">
    <citation type="journal article" date="2023" name="Mol. Phylogenet. Evol.">
        <title>Genome-scale phylogeny and comparative genomics of the fungal order Sordariales.</title>
        <authorList>
            <person name="Hensen N."/>
            <person name="Bonometti L."/>
            <person name="Westerberg I."/>
            <person name="Brannstrom I.O."/>
            <person name="Guillou S."/>
            <person name="Cros-Aarteil S."/>
            <person name="Calhoun S."/>
            <person name="Haridas S."/>
            <person name="Kuo A."/>
            <person name="Mondo S."/>
            <person name="Pangilinan J."/>
            <person name="Riley R."/>
            <person name="LaButti K."/>
            <person name="Andreopoulos B."/>
            <person name="Lipzen A."/>
            <person name="Chen C."/>
            <person name="Yan M."/>
            <person name="Daum C."/>
            <person name="Ng V."/>
            <person name="Clum A."/>
            <person name="Steindorff A."/>
            <person name="Ohm R.A."/>
            <person name="Martin F."/>
            <person name="Silar P."/>
            <person name="Natvig D.O."/>
            <person name="Lalanne C."/>
            <person name="Gautier V."/>
            <person name="Ament-Velasquez S.L."/>
            <person name="Kruys A."/>
            <person name="Hutchinson M.I."/>
            <person name="Powell A.J."/>
            <person name="Barry K."/>
            <person name="Miller A.N."/>
            <person name="Grigoriev I.V."/>
            <person name="Debuchy R."/>
            <person name="Gladieux P."/>
            <person name="Hiltunen Thoren M."/>
            <person name="Johannesson H."/>
        </authorList>
    </citation>
    <scope>NUCLEOTIDE SEQUENCE</scope>
    <source>
        <strain evidence="2">CBS 168.71</strain>
    </source>
</reference>
<dbReference type="Proteomes" id="UP001278766">
    <property type="component" value="Unassembled WGS sequence"/>
</dbReference>
<dbReference type="EMBL" id="JAUEPN010000004">
    <property type="protein sequence ID" value="KAK3296281.1"/>
    <property type="molecule type" value="Genomic_DNA"/>
</dbReference>
<keyword evidence="1" id="KW-0472">Membrane</keyword>
<dbReference type="AlphaFoldDB" id="A0AAE0LSK4"/>
<keyword evidence="1" id="KW-0812">Transmembrane</keyword>
<feature type="transmembrane region" description="Helical" evidence="1">
    <location>
        <begin position="123"/>
        <end position="146"/>
    </location>
</feature>
<keyword evidence="1" id="KW-1133">Transmembrane helix</keyword>
<proteinExistence type="predicted"/>
<protein>
    <submittedName>
        <fullName evidence="2">Uncharacterized protein</fullName>
    </submittedName>
</protein>
<accession>A0AAE0LSK4</accession>
<evidence type="ECO:0000313" key="2">
    <source>
        <dbReference type="EMBL" id="KAK3296281.1"/>
    </source>
</evidence>
<name>A0AAE0LSK4_9PEZI</name>
<comment type="caution">
    <text evidence="2">The sequence shown here is derived from an EMBL/GenBank/DDBJ whole genome shotgun (WGS) entry which is preliminary data.</text>
</comment>
<organism evidence="2 3">
    <name type="scientific">Chaetomium fimeti</name>
    <dbReference type="NCBI Taxonomy" id="1854472"/>
    <lineage>
        <taxon>Eukaryota</taxon>
        <taxon>Fungi</taxon>
        <taxon>Dikarya</taxon>
        <taxon>Ascomycota</taxon>
        <taxon>Pezizomycotina</taxon>
        <taxon>Sordariomycetes</taxon>
        <taxon>Sordariomycetidae</taxon>
        <taxon>Sordariales</taxon>
        <taxon>Chaetomiaceae</taxon>
        <taxon>Chaetomium</taxon>
    </lineage>
</organism>
<reference evidence="2" key="2">
    <citation type="submission" date="2023-06" db="EMBL/GenBank/DDBJ databases">
        <authorList>
            <consortium name="Lawrence Berkeley National Laboratory"/>
            <person name="Haridas S."/>
            <person name="Hensen N."/>
            <person name="Bonometti L."/>
            <person name="Westerberg I."/>
            <person name="Brannstrom I.O."/>
            <person name="Guillou S."/>
            <person name="Cros-Aarteil S."/>
            <person name="Calhoun S."/>
            <person name="Kuo A."/>
            <person name="Mondo S."/>
            <person name="Pangilinan J."/>
            <person name="Riley R."/>
            <person name="Labutti K."/>
            <person name="Andreopoulos B."/>
            <person name="Lipzen A."/>
            <person name="Chen C."/>
            <person name="Yanf M."/>
            <person name="Daum C."/>
            <person name="Ng V."/>
            <person name="Clum A."/>
            <person name="Steindorff A."/>
            <person name="Ohm R."/>
            <person name="Martin F."/>
            <person name="Silar P."/>
            <person name="Natvig D."/>
            <person name="Lalanne C."/>
            <person name="Gautier V."/>
            <person name="Ament-Velasquez S.L."/>
            <person name="Kruys A."/>
            <person name="Hutchinson M.I."/>
            <person name="Powell A.J."/>
            <person name="Barry K."/>
            <person name="Miller A.N."/>
            <person name="Grigoriev I.V."/>
            <person name="Debuchy R."/>
            <person name="Gladieux P."/>
            <person name="Thoren M.H."/>
            <person name="Johannesson H."/>
        </authorList>
    </citation>
    <scope>NUCLEOTIDE SEQUENCE</scope>
    <source>
        <strain evidence="2">CBS 168.71</strain>
    </source>
</reference>
<dbReference type="RefSeq" id="XP_062659795.1">
    <property type="nucleotide sequence ID" value="XM_062798694.1"/>
</dbReference>
<dbReference type="GeneID" id="87835642"/>
<gene>
    <name evidence="2" type="ORF">B0H64DRAFT_166846</name>
</gene>